<dbReference type="CDD" id="cd03392">
    <property type="entry name" value="PAP2_like_2"/>
    <property type="match status" value="1"/>
</dbReference>
<name>A0A917GW80_9BACL</name>
<keyword evidence="4" id="KW-1185">Reference proteome</keyword>
<dbReference type="SMART" id="SM00014">
    <property type="entry name" value="acidPPc"/>
    <property type="match status" value="1"/>
</dbReference>
<dbReference type="Pfam" id="PF01569">
    <property type="entry name" value="PAP2"/>
    <property type="match status" value="1"/>
</dbReference>
<reference evidence="3 4" key="1">
    <citation type="journal article" date="2014" name="Int. J. Syst. Evol. Microbiol.">
        <title>Complete genome sequence of Corynebacterium casei LMG S-19264T (=DSM 44701T), isolated from a smear-ripened cheese.</title>
        <authorList>
            <consortium name="US DOE Joint Genome Institute (JGI-PGF)"/>
            <person name="Walter F."/>
            <person name="Albersmeier A."/>
            <person name="Kalinowski J."/>
            <person name="Ruckert C."/>
        </authorList>
    </citation>
    <scope>NUCLEOTIDE SEQUENCE [LARGE SCALE GENOMIC DNA]</scope>
    <source>
        <strain evidence="3 4">CGMCC 1.15286</strain>
    </source>
</reference>
<organism evidence="3 4">
    <name type="scientific">Paenibacillus radicis</name>
    <name type="common">ex Gao et al. 2016</name>
    <dbReference type="NCBI Taxonomy" id="1737354"/>
    <lineage>
        <taxon>Bacteria</taxon>
        <taxon>Bacillati</taxon>
        <taxon>Bacillota</taxon>
        <taxon>Bacilli</taxon>
        <taxon>Bacillales</taxon>
        <taxon>Paenibacillaceae</taxon>
        <taxon>Paenibacillus</taxon>
    </lineage>
</organism>
<feature type="transmembrane region" description="Helical" evidence="1">
    <location>
        <begin position="160"/>
        <end position="180"/>
    </location>
</feature>
<comment type="caution">
    <text evidence="3">The sequence shown here is derived from an EMBL/GenBank/DDBJ whole genome shotgun (WGS) entry which is preliminary data.</text>
</comment>
<dbReference type="PANTHER" id="PTHR14969:SF13">
    <property type="entry name" value="AT30094P"/>
    <property type="match status" value="1"/>
</dbReference>
<dbReference type="EMBL" id="BMHY01000001">
    <property type="protein sequence ID" value="GGG58283.1"/>
    <property type="molecule type" value="Genomic_DNA"/>
</dbReference>
<dbReference type="RefSeq" id="WP_188887706.1">
    <property type="nucleotide sequence ID" value="NZ_BMHY01000001.1"/>
</dbReference>
<feature type="transmembrane region" description="Helical" evidence="1">
    <location>
        <begin position="7"/>
        <end position="28"/>
    </location>
</feature>
<feature type="transmembrane region" description="Helical" evidence="1">
    <location>
        <begin position="130"/>
        <end position="148"/>
    </location>
</feature>
<feature type="domain" description="Phosphatidic acid phosphatase type 2/haloperoxidase" evidence="2">
    <location>
        <begin position="88"/>
        <end position="201"/>
    </location>
</feature>
<dbReference type="SUPFAM" id="SSF48317">
    <property type="entry name" value="Acid phosphatase/Vanadium-dependent haloperoxidase"/>
    <property type="match status" value="1"/>
</dbReference>
<dbReference type="Proteomes" id="UP000600247">
    <property type="component" value="Unassembled WGS sequence"/>
</dbReference>
<dbReference type="InterPro" id="IPR036938">
    <property type="entry name" value="PAP2/HPO_sf"/>
</dbReference>
<accession>A0A917GW80</accession>
<proteinExistence type="predicted"/>
<feature type="transmembrane region" description="Helical" evidence="1">
    <location>
        <begin position="186"/>
        <end position="204"/>
    </location>
</feature>
<dbReference type="AlphaFoldDB" id="A0A917GW80"/>
<evidence type="ECO:0000256" key="1">
    <source>
        <dbReference type="SAM" id="Phobius"/>
    </source>
</evidence>
<feature type="transmembrane region" description="Helical" evidence="1">
    <location>
        <begin position="59"/>
        <end position="82"/>
    </location>
</feature>
<evidence type="ECO:0000313" key="3">
    <source>
        <dbReference type="EMBL" id="GGG58283.1"/>
    </source>
</evidence>
<gene>
    <name evidence="3" type="primary">pgpB</name>
    <name evidence="3" type="ORF">GCM10010918_09180</name>
</gene>
<keyword evidence="1" id="KW-0812">Transmembrane</keyword>
<evidence type="ECO:0000259" key="2">
    <source>
        <dbReference type="SMART" id="SM00014"/>
    </source>
</evidence>
<dbReference type="Gene3D" id="1.20.144.10">
    <property type="entry name" value="Phosphatidic acid phosphatase type 2/haloperoxidase"/>
    <property type="match status" value="2"/>
</dbReference>
<protein>
    <submittedName>
        <fullName evidence="3">Phosphatidylglycerophosphatase B</fullName>
    </submittedName>
</protein>
<feature type="transmembrane region" description="Helical" evidence="1">
    <location>
        <begin position="89"/>
        <end position="110"/>
    </location>
</feature>
<keyword evidence="1" id="KW-0472">Membrane</keyword>
<dbReference type="InterPro" id="IPR000326">
    <property type="entry name" value="PAP2/HPO"/>
</dbReference>
<sequence>MNLKFVFTASFIISLIGAIGFALIAVLIGKNNIEWFDSQIITFVQHWESPWLTSVMKGFSLIGAGTLNVIITILIMIMLYFVFKHRWELLFLIGVIVGSALLNVVLKAIFHRARPTLHRLADATGYSFPSGHSMAAFALYGVLCFLLWKHARTALTRTLLIVGGIVMIAAIGISRIYLGVHYPSDVIGGYLASGTWLAVTIWFYQRWLERRSTRRV</sequence>
<evidence type="ECO:0000313" key="4">
    <source>
        <dbReference type="Proteomes" id="UP000600247"/>
    </source>
</evidence>
<keyword evidence="1" id="KW-1133">Transmembrane helix</keyword>
<dbReference type="PANTHER" id="PTHR14969">
    <property type="entry name" value="SPHINGOSINE-1-PHOSPHATE PHOSPHOHYDROLASE"/>
    <property type="match status" value="1"/>
</dbReference>